<organism evidence="1">
    <name type="scientific">marine sediment metagenome</name>
    <dbReference type="NCBI Taxonomy" id="412755"/>
    <lineage>
        <taxon>unclassified sequences</taxon>
        <taxon>metagenomes</taxon>
        <taxon>ecological metagenomes</taxon>
    </lineage>
</organism>
<name>A0A0F9BHR6_9ZZZZ</name>
<dbReference type="EMBL" id="LAZR01037760">
    <property type="protein sequence ID" value="KKL21365.1"/>
    <property type="molecule type" value="Genomic_DNA"/>
</dbReference>
<protein>
    <submittedName>
        <fullName evidence="1">Uncharacterized protein</fullName>
    </submittedName>
</protein>
<gene>
    <name evidence="1" type="ORF">LCGC14_2446200</name>
</gene>
<sequence>MTKRFTITLSDNIMKIIDKVEMGNTKTEKLKNIILSWLAEKSLISSTAKKKLGL</sequence>
<dbReference type="AlphaFoldDB" id="A0A0F9BHR6"/>
<accession>A0A0F9BHR6</accession>
<proteinExistence type="predicted"/>
<reference evidence="1" key="1">
    <citation type="journal article" date="2015" name="Nature">
        <title>Complex archaea that bridge the gap between prokaryotes and eukaryotes.</title>
        <authorList>
            <person name="Spang A."/>
            <person name="Saw J.H."/>
            <person name="Jorgensen S.L."/>
            <person name="Zaremba-Niedzwiedzka K."/>
            <person name="Martijn J."/>
            <person name="Lind A.E."/>
            <person name="van Eijk R."/>
            <person name="Schleper C."/>
            <person name="Guy L."/>
            <person name="Ettema T.J."/>
        </authorList>
    </citation>
    <scope>NUCLEOTIDE SEQUENCE</scope>
</reference>
<evidence type="ECO:0000313" key="1">
    <source>
        <dbReference type="EMBL" id="KKL21365.1"/>
    </source>
</evidence>
<comment type="caution">
    <text evidence="1">The sequence shown here is derived from an EMBL/GenBank/DDBJ whole genome shotgun (WGS) entry which is preliminary data.</text>
</comment>